<dbReference type="AlphaFoldDB" id="A0A1C7MHP1"/>
<feature type="compositionally biased region" description="Acidic residues" evidence="1">
    <location>
        <begin position="45"/>
        <end position="56"/>
    </location>
</feature>
<evidence type="ECO:0000256" key="1">
    <source>
        <dbReference type="SAM" id="MobiDB-lite"/>
    </source>
</evidence>
<protein>
    <submittedName>
        <fullName evidence="2">Uncharacterized protein</fullName>
    </submittedName>
</protein>
<keyword evidence="3" id="KW-1185">Reference proteome</keyword>
<dbReference type="Proteomes" id="UP000092993">
    <property type="component" value="Unassembled WGS sequence"/>
</dbReference>
<evidence type="ECO:0000313" key="3">
    <source>
        <dbReference type="Proteomes" id="UP000092993"/>
    </source>
</evidence>
<feature type="region of interest" description="Disordered" evidence="1">
    <location>
        <begin position="36"/>
        <end position="56"/>
    </location>
</feature>
<sequence>MYPCLQHCGKYLKRIQKQTQWELEVAELRAHRDAMHEGSLPMSEDGAEDSNELESEELAPFELSAPALLRTLRSADYTVVPMLDTVRGAVVSLTVIMLHAFPYKWGVTKGCILRLKVQASA</sequence>
<proteinExistence type="predicted"/>
<gene>
    <name evidence="2" type="ORF">A0H81_04730</name>
</gene>
<reference evidence="2 3" key="1">
    <citation type="submission" date="2016-03" db="EMBL/GenBank/DDBJ databases">
        <title>Whole genome sequencing of Grifola frondosa 9006-11.</title>
        <authorList>
            <person name="Min B."/>
            <person name="Park H."/>
            <person name="Kim J.-G."/>
            <person name="Cho H."/>
            <person name="Oh Y.-L."/>
            <person name="Kong W.-S."/>
            <person name="Choi I.-G."/>
        </authorList>
    </citation>
    <scope>NUCLEOTIDE SEQUENCE [LARGE SCALE GENOMIC DNA]</scope>
    <source>
        <strain evidence="2 3">9006-11</strain>
    </source>
</reference>
<dbReference type="OrthoDB" id="3270344at2759"/>
<organism evidence="2 3">
    <name type="scientific">Grifola frondosa</name>
    <name type="common">Maitake</name>
    <name type="synonym">Polyporus frondosus</name>
    <dbReference type="NCBI Taxonomy" id="5627"/>
    <lineage>
        <taxon>Eukaryota</taxon>
        <taxon>Fungi</taxon>
        <taxon>Dikarya</taxon>
        <taxon>Basidiomycota</taxon>
        <taxon>Agaricomycotina</taxon>
        <taxon>Agaricomycetes</taxon>
        <taxon>Polyporales</taxon>
        <taxon>Grifolaceae</taxon>
        <taxon>Grifola</taxon>
    </lineage>
</organism>
<accession>A0A1C7MHP1</accession>
<evidence type="ECO:0000313" key="2">
    <source>
        <dbReference type="EMBL" id="OBZ75969.1"/>
    </source>
</evidence>
<comment type="caution">
    <text evidence="2">The sequence shown here is derived from an EMBL/GenBank/DDBJ whole genome shotgun (WGS) entry which is preliminary data.</text>
</comment>
<dbReference type="EMBL" id="LUGG01000004">
    <property type="protein sequence ID" value="OBZ75969.1"/>
    <property type="molecule type" value="Genomic_DNA"/>
</dbReference>
<name>A0A1C7MHP1_GRIFR</name>